<dbReference type="Gene3D" id="3.40.50.150">
    <property type="entry name" value="Vaccinia Virus protein VP39"/>
    <property type="match status" value="1"/>
</dbReference>
<dbReference type="PANTHER" id="PTHR22916:SF3">
    <property type="entry name" value="UDP-GLCNAC:BETAGAL BETA-1,3-N-ACETYLGLUCOSAMINYLTRANSFERASE-LIKE PROTEIN 1"/>
    <property type="match status" value="1"/>
</dbReference>
<protein>
    <submittedName>
        <fullName evidence="4">Uncharacterized protein</fullName>
    </submittedName>
</protein>
<name>Q6WNH4_GEOSE</name>
<dbReference type="CDD" id="cd02440">
    <property type="entry name" value="AdoMet_MTases"/>
    <property type="match status" value="1"/>
</dbReference>
<feature type="domain" description="Streptomycin biosynthesis protein StrF" evidence="3">
    <location>
        <begin position="9"/>
        <end position="219"/>
    </location>
</feature>
<feature type="domain" description="Glycosyltransferase 2-like" evidence="2">
    <location>
        <begin position="235"/>
        <end position="341"/>
    </location>
</feature>
<organism evidence="4">
    <name type="scientific">Geobacillus stearothermophilus</name>
    <name type="common">Bacillus stearothermophilus</name>
    <dbReference type="NCBI Taxonomy" id="1422"/>
    <lineage>
        <taxon>Bacteria</taxon>
        <taxon>Bacillati</taxon>
        <taxon>Bacillota</taxon>
        <taxon>Bacilli</taxon>
        <taxon>Bacillales</taxon>
        <taxon>Anoxybacillaceae</taxon>
        <taxon>Geobacillus</taxon>
    </lineage>
</organism>
<sequence>MTMNDKKIAFIYCVNNRELYEESVRYVRSLYVPEGYKIEIITIEGAKSITSGYNEAMKKTDAKYKVYLHQDAFIVNKNFLYDIIALFEKYPKLGMIGVVGAKTIPRNGIWWESTQRFGKVYDSHTGEMKLLSFKETELEYEPVQAIDGLIMITQYDIPWREDLFTGWHFYDLSECQEFLLAGYDVGVVRQNVPWCVHDCGIASAENGFDNDRKKFVDVYGENVQRLNKTFLPLVSILIPTYNRLHYFELALQSALNQTYENIEVIVCDDSMNDEIERLISKYTCKYDNLTYIKNPVRLGQFENDVKLFNLARGEYINYLMDDDLFHPQKIEKMMNYYLHDKNNEIKLVTSHRQLIDRNGNFLKDIVSTRRLFESDTIIDGKMMADYVLMSLINYIGEPTTVLFRKSDLDEPFGTFLGRKYLCNVDLASWFNLLAKGKVVYISETLSYFRIHDDQQSQSIEMQLNGIIDFAHSIIEARKKGFLQSDRNYELALKHWLDYINRFIDEILNNSEITEIFNSNISDRIGEIQKYKLLMETEYHKLVQQLKRTKYDFNIDINAENNSHAMILRMVGKNKKVLELGCATGYMTNILTNLLGCEVSCVEYDAVAAEKARRYSNNVIVGDLNNFDFSQHFQKGEFDVIIFADVLEHLYDPLDVLKRVKPYLSANGEILVSIPNIAHCSVIAELLQGRFPYKELGLLDNTHIRFFTRSGVIKLFQDAGLTIKEMNRTVCPPEQTEFRTNLNVFPQQVADYLRSLPHADTYQFIVRAGLVN</sequence>
<dbReference type="FunFam" id="3.90.550.10:FF:000120">
    <property type="entry name" value="Glycosyl transferase, family 2"/>
    <property type="match status" value="1"/>
</dbReference>
<dbReference type="Gene3D" id="3.90.550.10">
    <property type="entry name" value="Spore Coat Polysaccharide Biosynthesis Protein SpsA, Chain A"/>
    <property type="match status" value="2"/>
</dbReference>
<dbReference type="SUPFAM" id="SSF53335">
    <property type="entry name" value="S-adenosyl-L-methionine-dependent methyltransferases"/>
    <property type="match status" value="1"/>
</dbReference>
<dbReference type="Pfam" id="PF00535">
    <property type="entry name" value="Glycos_transf_2"/>
    <property type="match status" value="1"/>
</dbReference>
<dbReference type="InterPro" id="IPR001173">
    <property type="entry name" value="Glyco_trans_2-like"/>
</dbReference>
<proteinExistence type="inferred from homology"/>
<evidence type="ECO:0000259" key="2">
    <source>
        <dbReference type="Pfam" id="PF00535"/>
    </source>
</evidence>
<dbReference type="PANTHER" id="PTHR22916">
    <property type="entry name" value="GLYCOSYLTRANSFERASE"/>
    <property type="match status" value="1"/>
</dbReference>
<dbReference type="GO" id="GO:0016758">
    <property type="term" value="F:hexosyltransferase activity"/>
    <property type="evidence" value="ECO:0007669"/>
    <property type="project" value="UniProtKB-ARBA"/>
</dbReference>
<dbReference type="EMBL" id="AY278519">
    <property type="protein sequence ID" value="AAQ23684.1"/>
    <property type="molecule type" value="Genomic_DNA"/>
</dbReference>
<dbReference type="SUPFAM" id="SSF53448">
    <property type="entry name" value="Nucleotide-diphospho-sugar transferases"/>
    <property type="match status" value="2"/>
</dbReference>
<dbReference type="Pfam" id="PF13712">
    <property type="entry name" value="Glyco_tranf_2_5"/>
    <property type="match status" value="1"/>
</dbReference>
<dbReference type="InterPro" id="IPR029044">
    <property type="entry name" value="Nucleotide-diphossugar_trans"/>
</dbReference>
<evidence type="ECO:0000256" key="1">
    <source>
        <dbReference type="ARBA" id="ARBA00006739"/>
    </source>
</evidence>
<evidence type="ECO:0000313" key="4">
    <source>
        <dbReference type="EMBL" id="AAQ23684.1"/>
    </source>
</evidence>
<reference evidence="4" key="2">
    <citation type="journal article" date="2004" name="Microbiology">
        <title>S-layer glycan-specific loci on the chromosome of Geobacillus stearothermophilus NRS 2004/3a and dTDP-L-rhamnose biosynthesis potential of G. stearothermophilus strains.</title>
        <authorList>
            <person name="Novotny R."/>
            <person name="Schaffer C."/>
            <person name="Strauss J."/>
            <person name="Messner P."/>
        </authorList>
    </citation>
    <scope>NUCLEOTIDE SEQUENCE</scope>
    <source>
        <strain evidence="4">ATCC 12980</strain>
    </source>
</reference>
<comment type="similarity">
    <text evidence="1">Belongs to the glycosyltransferase 2 family.</text>
</comment>
<dbReference type="InterPro" id="IPR059123">
    <property type="entry name" value="StrF_dom"/>
</dbReference>
<accession>Q6WNH4</accession>
<reference evidence="4" key="1">
    <citation type="journal article" date="1984" name="Int. J. Syst. Bacteriol.">
        <title>Paracrystalline cell wall surface layers of different Bacillus stearothermophilus strains.</title>
        <authorList>
            <person name="Messner P."/>
            <person name="Hollaus F."/>
            <person name="Sleytr U.B."/>
        </authorList>
    </citation>
    <scope>NUCLEOTIDE SEQUENCE</scope>
    <source>
        <strain evidence="4">ATCC 12980</strain>
    </source>
</reference>
<dbReference type="AlphaFoldDB" id="Q6WNH4"/>
<dbReference type="CDD" id="cd00761">
    <property type="entry name" value="Glyco_tranf_GTA_type"/>
    <property type="match status" value="1"/>
</dbReference>
<dbReference type="InterPro" id="IPR029063">
    <property type="entry name" value="SAM-dependent_MTases_sf"/>
</dbReference>
<dbReference type="CAZy" id="GT2">
    <property type="family name" value="Glycosyltransferase Family 2"/>
</dbReference>
<evidence type="ECO:0000259" key="3">
    <source>
        <dbReference type="Pfam" id="PF13712"/>
    </source>
</evidence>
<dbReference type="Pfam" id="PF13489">
    <property type="entry name" value="Methyltransf_23"/>
    <property type="match status" value="1"/>
</dbReference>